<evidence type="ECO:0000313" key="3">
    <source>
        <dbReference type="EMBL" id="MBB5020957.1"/>
    </source>
</evidence>
<feature type="coiled-coil region" evidence="1">
    <location>
        <begin position="18"/>
        <end position="94"/>
    </location>
</feature>
<proteinExistence type="predicted"/>
<dbReference type="InterPro" id="IPR050570">
    <property type="entry name" value="Cell_wall_metabolism_enzyme"/>
</dbReference>
<dbReference type="AlphaFoldDB" id="A0A7W8DG18"/>
<dbReference type="PANTHER" id="PTHR21666:SF270">
    <property type="entry name" value="MUREIN HYDROLASE ACTIVATOR ENVC"/>
    <property type="match status" value="1"/>
</dbReference>
<dbReference type="RefSeq" id="WP_183728684.1">
    <property type="nucleotide sequence ID" value="NZ_JACHID010000001.1"/>
</dbReference>
<dbReference type="InterPro" id="IPR016047">
    <property type="entry name" value="M23ase_b-sheet_dom"/>
</dbReference>
<sequence length="350" mass="41440">MAIVPHALPNELVRSVSLTQLEQQLQNIDQQIQSVSQRIGDLVSEIARIEDESEEQEQARSQMLNEIKSVDVEIQNLHNRLKEGQRELNHLDKGILKLESRMELRRESMEHLTRMLYRDIYLERSHTQYMQSVFSEVGIFLEKLFNDLHNLQQLRQKSVNAIQQQQRLIDQFQGRYRHLAAQLDELDQRLEHTYVEAHRKHRVLEHLHAEKEDLQLIMDEVAEQRRQFYEVVRDFQEFKGYLSLPVDDPYSMIIDDEHIWLDLKNDARVYCIFDGEVVYNGLIQAYNNVVIISHGNDYYTVYGGMVDVIVSEGDRVYANELLGSSHHLFFEIRHRSQALPPHHWILMEDS</sequence>
<gene>
    <name evidence="3" type="ORF">HNR37_000260</name>
</gene>
<dbReference type="GO" id="GO:0004222">
    <property type="term" value="F:metalloendopeptidase activity"/>
    <property type="evidence" value="ECO:0007669"/>
    <property type="project" value="TreeGrafter"/>
</dbReference>
<evidence type="ECO:0000256" key="1">
    <source>
        <dbReference type="SAM" id="Coils"/>
    </source>
</evidence>
<dbReference type="Gene3D" id="2.70.70.10">
    <property type="entry name" value="Glucose Permease (Domain IIA)"/>
    <property type="match status" value="1"/>
</dbReference>
<dbReference type="SUPFAM" id="SSF90257">
    <property type="entry name" value="Myosin rod fragments"/>
    <property type="match status" value="1"/>
</dbReference>
<comment type="caution">
    <text evidence="3">The sequence shown here is derived from an EMBL/GenBank/DDBJ whole genome shotgun (WGS) entry which is preliminary data.</text>
</comment>
<dbReference type="EMBL" id="JACHID010000001">
    <property type="protein sequence ID" value="MBB5020957.1"/>
    <property type="molecule type" value="Genomic_DNA"/>
</dbReference>
<name>A0A7W8DG18_9BACT</name>
<organism evidence="3 4">
    <name type="scientific">Desulfurispira natronophila</name>
    <dbReference type="NCBI Taxonomy" id="682562"/>
    <lineage>
        <taxon>Bacteria</taxon>
        <taxon>Pseudomonadati</taxon>
        <taxon>Chrysiogenota</taxon>
        <taxon>Chrysiogenia</taxon>
        <taxon>Chrysiogenales</taxon>
        <taxon>Chrysiogenaceae</taxon>
        <taxon>Desulfurispira</taxon>
    </lineage>
</organism>
<dbReference type="PANTHER" id="PTHR21666">
    <property type="entry name" value="PEPTIDASE-RELATED"/>
    <property type="match status" value="1"/>
</dbReference>
<evidence type="ECO:0000259" key="2">
    <source>
        <dbReference type="Pfam" id="PF01551"/>
    </source>
</evidence>
<feature type="domain" description="M23ase beta-sheet core" evidence="2">
    <location>
        <begin position="263"/>
        <end position="339"/>
    </location>
</feature>
<dbReference type="CDD" id="cd12797">
    <property type="entry name" value="M23_peptidase"/>
    <property type="match status" value="1"/>
</dbReference>
<evidence type="ECO:0000313" key="4">
    <source>
        <dbReference type="Proteomes" id="UP000528322"/>
    </source>
</evidence>
<dbReference type="Gene3D" id="1.10.287.950">
    <property type="entry name" value="Methyl-accepting chemotaxis protein"/>
    <property type="match status" value="1"/>
</dbReference>
<feature type="coiled-coil region" evidence="1">
    <location>
        <begin position="151"/>
        <end position="227"/>
    </location>
</feature>
<accession>A0A7W8DG18</accession>
<keyword evidence="4" id="KW-1185">Reference proteome</keyword>
<reference evidence="3 4" key="1">
    <citation type="submission" date="2020-08" db="EMBL/GenBank/DDBJ databases">
        <title>Genomic Encyclopedia of Type Strains, Phase IV (KMG-IV): sequencing the most valuable type-strain genomes for metagenomic binning, comparative biology and taxonomic classification.</title>
        <authorList>
            <person name="Goeker M."/>
        </authorList>
    </citation>
    <scope>NUCLEOTIDE SEQUENCE [LARGE SCALE GENOMIC DNA]</scope>
    <source>
        <strain evidence="3 4">DSM 22071</strain>
    </source>
</reference>
<protein>
    <submittedName>
        <fullName evidence="3">Septal ring factor EnvC (AmiA/AmiB activator)</fullName>
    </submittedName>
</protein>
<dbReference type="SUPFAM" id="SSF51261">
    <property type="entry name" value="Duplicated hybrid motif"/>
    <property type="match status" value="1"/>
</dbReference>
<dbReference type="InterPro" id="IPR011055">
    <property type="entry name" value="Dup_hybrid_motif"/>
</dbReference>
<dbReference type="Pfam" id="PF01551">
    <property type="entry name" value="Peptidase_M23"/>
    <property type="match status" value="1"/>
</dbReference>
<keyword evidence="1" id="KW-0175">Coiled coil</keyword>
<dbReference type="Proteomes" id="UP000528322">
    <property type="component" value="Unassembled WGS sequence"/>
</dbReference>